<dbReference type="AlphaFoldDB" id="I7LZE0"/>
<dbReference type="GeneID" id="7836783"/>
<organism evidence="1 2">
    <name type="scientific">Tetrahymena thermophila (strain SB210)</name>
    <dbReference type="NCBI Taxonomy" id="312017"/>
    <lineage>
        <taxon>Eukaryota</taxon>
        <taxon>Sar</taxon>
        <taxon>Alveolata</taxon>
        <taxon>Ciliophora</taxon>
        <taxon>Intramacronucleata</taxon>
        <taxon>Oligohymenophorea</taxon>
        <taxon>Hymenostomatida</taxon>
        <taxon>Tetrahymenina</taxon>
        <taxon>Tetrahymenidae</taxon>
        <taxon>Tetrahymena</taxon>
    </lineage>
</organism>
<dbReference type="EMBL" id="GG662452">
    <property type="protein sequence ID" value="EAR83336.2"/>
    <property type="molecule type" value="Genomic_DNA"/>
</dbReference>
<dbReference type="KEGG" id="tet:TTHERM_00947630"/>
<reference evidence="2" key="1">
    <citation type="journal article" date="2006" name="PLoS Biol.">
        <title>Macronuclear genome sequence of the ciliate Tetrahymena thermophila, a model eukaryote.</title>
        <authorList>
            <person name="Eisen J.A."/>
            <person name="Coyne R.S."/>
            <person name="Wu M."/>
            <person name="Wu D."/>
            <person name="Thiagarajan M."/>
            <person name="Wortman J.R."/>
            <person name="Badger J.H."/>
            <person name="Ren Q."/>
            <person name="Amedeo P."/>
            <person name="Jones K.M."/>
            <person name="Tallon L.J."/>
            <person name="Delcher A.L."/>
            <person name="Salzberg S.L."/>
            <person name="Silva J.C."/>
            <person name="Haas B.J."/>
            <person name="Majoros W.H."/>
            <person name="Farzad M."/>
            <person name="Carlton J.M."/>
            <person name="Smith R.K. Jr."/>
            <person name="Garg J."/>
            <person name="Pearlman R.E."/>
            <person name="Karrer K.M."/>
            <person name="Sun L."/>
            <person name="Manning G."/>
            <person name="Elde N.C."/>
            <person name="Turkewitz A.P."/>
            <person name="Asai D.J."/>
            <person name="Wilkes D.E."/>
            <person name="Wang Y."/>
            <person name="Cai H."/>
            <person name="Collins K."/>
            <person name="Stewart B.A."/>
            <person name="Lee S.R."/>
            <person name="Wilamowska K."/>
            <person name="Weinberg Z."/>
            <person name="Ruzzo W.L."/>
            <person name="Wloga D."/>
            <person name="Gaertig J."/>
            <person name="Frankel J."/>
            <person name="Tsao C.-C."/>
            <person name="Gorovsky M.A."/>
            <person name="Keeling P.J."/>
            <person name="Waller R.F."/>
            <person name="Patron N.J."/>
            <person name="Cherry J.M."/>
            <person name="Stover N.A."/>
            <person name="Krieger C.J."/>
            <person name="del Toro C."/>
            <person name="Ryder H.F."/>
            <person name="Williamson S.C."/>
            <person name="Barbeau R.A."/>
            <person name="Hamilton E.P."/>
            <person name="Orias E."/>
        </authorList>
    </citation>
    <scope>NUCLEOTIDE SEQUENCE [LARGE SCALE GENOMIC DNA]</scope>
    <source>
        <strain evidence="2">SB210</strain>
    </source>
</reference>
<dbReference type="InParanoid" id="I7LZE0"/>
<accession>I7LZE0</accession>
<keyword evidence="2" id="KW-1185">Reference proteome</keyword>
<dbReference type="HOGENOM" id="CLU_753336_0_0_1"/>
<dbReference type="RefSeq" id="XP_001030999.2">
    <property type="nucleotide sequence ID" value="XM_001030999.2"/>
</dbReference>
<evidence type="ECO:0000313" key="1">
    <source>
        <dbReference type="EMBL" id="EAR83336.2"/>
    </source>
</evidence>
<name>I7LZE0_TETTS</name>
<evidence type="ECO:0000313" key="2">
    <source>
        <dbReference type="Proteomes" id="UP000009168"/>
    </source>
</evidence>
<dbReference type="Proteomes" id="UP000009168">
    <property type="component" value="Unassembled WGS sequence"/>
</dbReference>
<sequence>MIRKILRCLNEAKYGPLPEKVKPKQENSSTKHAFTATVIEFNNSKENQYDEWFNIGDDILINKNFVIDTRKYSVNQFNKMKRVEYVTLNSDSSIINIYFEDYMRYPTVNWKEMVDALKVSQHERLVLLGQKIEEFKSSLREFEQRLQEEYSFEDINNQPQVVEDDKSEEKLVEQRLRKHLQDHPNSGGFYVKRDYVMGKGYIVKSVHITKSLIDMIGWTMEEYLMETALTRQHPECILNMYYMENLVQTLECIKYSFLQQEYTSSQENISILHKSSQIFEARCQALSIPKTGDFIMRIEIPETLSFSDDSATLQLFKKPKQKKFTYQEKQFIEQFYSQVNEDSGDDQEENINKICKYRVISQNPMVSC</sequence>
<protein>
    <submittedName>
        <fullName evidence="1">Uncharacterized protein</fullName>
    </submittedName>
</protein>
<proteinExistence type="predicted"/>
<gene>
    <name evidence="1" type="ORF">TTHERM_00947630</name>
</gene>